<name>A0A443RXA5_9ACAR</name>
<dbReference type="PROSITE" id="PS00297">
    <property type="entry name" value="HSP70_1"/>
    <property type="match status" value="1"/>
</dbReference>
<evidence type="ECO:0000313" key="5">
    <source>
        <dbReference type="Proteomes" id="UP000288716"/>
    </source>
</evidence>
<dbReference type="Proteomes" id="UP000288716">
    <property type="component" value="Unassembled WGS sequence"/>
</dbReference>
<comment type="caution">
    <text evidence="4">The sequence shown here is derived from an EMBL/GenBank/DDBJ whole genome shotgun (WGS) entry which is preliminary data.</text>
</comment>
<dbReference type="EMBL" id="NCKV01022883">
    <property type="protein sequence ID" value="RWS19768.1"/>
    <property type="molecule type" value="Genomic_DNA"/>
</dbReference>
<evidence type="ECO:0000256" key="2">
    <source>
        <dbReference type="ARBA" id="ARBA00022741"/>
    </source>
</evidence>
<gene>
    <name evidence="4" type="ORF">B4U80_08749</name>
</gene>
<accession>A0A443RXA5</accession>
<evidence type="ECO:0000256" key="3">
    <source>
        <dbReference type="ARBA" id="ARBA00022840"/>
    </source>
</evidence>
<dbReference type="Gene3D" id="3.30.420.40">
    <property type="match status" value="1"/>
</dbReference>
<dbReference type="STRING" id="299467.A0A443RXA5"/>
<dbReference type="InterPro" id="IPR043129">
    <property type="entry name" value="ATPase_NBD"/>
</dbReference>
<comment type="similarity">
    <text evidence="1">Belongs to the heat shock protein 70 family.</text>
</comment>
<dbReference type="VEuPathDB" id="VectorBase:LDEU012273"/>
<organism evidence="4 5">
    <name type="scientific">Leptotrombidium deliense</name>
    <dbReference type="NCBI Taxonomy" id="299467"/>
    <lineage>
        <taxon>Eukaryota</taxon>
        <taxon>Metazoa</taxon>
        <taxon>Ecdysozoa</taxon>
        <taxon>Arthropoda</taxon>
        <taxon>Chelicerata</taxon>
        <taxon>Arachnida</taxon>
        <taxon>Acari</taxon>
        <taxon>Acariformes</taxon>
        <taxon>Trombidiformes</taxon>
        <taxon>Prostigmata</taxon>
        <taxon>Anystina</taxon>
        <taxon>Parasitengona</taxon>
        <taxon>Trombiculoidea</taxon>
        <taxon>Trombiculidae</taxon>
        <taxon>Leptotrombidium</taxon>
    </lineage>
</organism>
<keyword evidence="3" id="KW-0067">ATP-binding</keyword>
<dbReference type="InterPro" id="IPR013126">
    <property type="entry name" value="Hsp_70_fam"/>
</dbReference>
<dbReference type="InterPro" id="IPR018181">
    <property type="entry name" value="Heat_shock_70_CS"/>
</dbReference>
<dbReference type="PRINTS" id="PR00301">
    <property type="entry name" value="HEATSHOCK70"/>
</dbReference>
<keyword evidence="2" id="KW-0547">Nucleotide-binding</keyword>
<keyword evidence="5" id="KW-1185">Reference proteome</keyword>
<dbReference type="Pfam" id="PF00012">
    <property type="entry name" value="HSP70"/>
    <property type="match status" value="1"/>
</dbReference>
<evidence type="ECO:0000313" key="4">
    <source>
        <dbReference type="EMBL" id="RWS19768.1"/>
    </source>
</evidence>
<reference evidence="4 5" key="1">
    <citation type="journal article" date="2018" name="Gigascience">
        <title>Genomes of trombidid mites reveal novel predicted allergens and laterally-transferred genes associated with secondary metabolism.</title>
        <authorList>
            <person name="Dong X."/>
            <person name="Chaisiri K."/>
            <person name="Xia D."/>
            <person name="Armstrong S.D."/>
            <person name="Fang Y."/>
            <person name="Donnelly M.J."/>
            <person name="Kadowaki T."/>
            <person name="McGarry J.W."/>
            <person name="Darby A.C."/>
            <person name="Makepeace B.L."/>
        </authorList>
    </citation>
    <scope>NUCLEOTIDE SEQUENCE [LARGE SCALE GENOMIC DNA]</scope>
    <source>
        <strain evidence="4">UoL-UT</strain>
    </source>
</reference>
<protein>
    <submittedName>
        <fullName evidence="4">Heat shock cognate 71 kDa protein-like protein</fullName>
    </submittedName>
</protein>
<dbReference type="PANTHER" id="PTHR19375">
    <property type="entry name" value="HEAT SHOCK PROTEIN 70KDA"/>
    <property type="match status" value="1"/>
</dbReference>
<feature type="non-terminal residue" evidence="4">
    <location>
        <position position="63"/>
    </location>
</feature>
<dbReference type="GO" id="GO:0005524">
    <property type="term" value="F:ATP binding"/>
    <property type="evidence" value="ECO:0007669"/>
    <property type="project" value="UniProtKB-KW"/>
</dbReference>
<dbReference type="SUPFAM" id="SSF53067">
    <property type="entry name" value="Actin-like ATPase domain"/>
    <property type="match status" value="1"/>
</dbReference>
<dbReference type="FunFam" id="3.30.420.40:FF:000028">
    <property type="entry name" value="heat shock 70 kDa protein-like"/>
    <property type="match status" value="1"/>
</dbReference>
<proteinExistence type="inferred from homology"/>
<sequence length="63" mass="6779">MSSPYIGIDLGTTHSCVAVFDNGKTEVFENENGTRTTPSYVAFTDQERIVGNEAKSHACADPV</sequence>
<keyword evidence="4" id="KW-0346">Stress response</keyword>
<evidence type="ECO:0000256" key="1">
    <source>
        <dbReference type="ARBA" id="ARBA00007381"/>
    </source>
</evidence>
<dbReference type="AlphaFoldDB" id="A0A443RXA5"/>
<dbReference type="OrthoDB" id="6511113at2759"/>
<dbReference type="GO" id="GO:0140662">
    <property type="term" value="F:ATP-dependent protein folding chaperone"/>
    <property type="evidence" value="ECO:0007669"/>
    <property type="project" value="InterPro"/>
</dbReference>